<gene>
    <name evidence="1" type="ORF">KCG34_23335</name>
</gene>
<name>A0A975FYU8_9CAUL</name>
<evidence type="ECO:0000313" key="2">
    <source>
        <dbReference type="Proteomes" id="UP000676409"/>
    </source>
</evidence>
<dbReference type="EMBL" id="CP073078">
    <property type="protein sequence ID" value="QUD87935.1"/>
    <property type="molecule type" value="Genomic_DNA"/>
</dbReference>
<dbReference type="Proteomes" id="UP000676409">
    <property type="component" value="Chromosome"/>
</dbReference>
<dbReference type="RefSeq" id="WP_211937986.1">
    <property type="nucleotide sequence ID" value="NZ_CP073078.1"/>
</dbReference>
<organism evidence="1 2">
    <name type="scientific">Phenylobacterium montanum</name>
    <dbReference type="NCBI Taxonomy" id="2823693"/>
    <lineage>
        <taxon>Bacteria</taxon>
        <taxon>Pseudomonadati</taxon>
        <taxon>Pseudomonadota</taxon>
        <taxon>Alphaproteobacteria</taxon>
        <taxon>Caulobacterales</taxon>
        <taxon>Caulobacteraceae</taxon>
        <taxon>Phenylobacterium</taxon>
    </lineage>
</organism>
<dbReference type="Pfam" id="PF22523">
    <property type="entry name" value="DUF6999"/>
    <property type="match status" value="1"/>
</dbReference>
<dbReference type="InterPro" id="IPR054268">
    <property type="entry name" value="DUF6999"/>
</dbReference>
<sequence>MSDPFDPRGFDPRDPDPTLALYLDQSLPIDDSAKRALLDCDRSGSRRWLFPLIRPALLAGFVVIKGVRAISPRRPNLNQTLHRLIHWGLRTFASPEANLLILRHFHIGTEILAFIKANAGGVEIATTPLRPRTLKDLEANLFLQHDLNVYNFIIQLNAGLRAQGRDLEPVAQPDFSMISDRFEFDPLPNGPLNRIDVQTAVEAYTPLYALLLPRKDFERAASSLQLDEVVGISVAKILGSSYHLAFVKNGHPLVRLSSLQAGYRLMMHGLDCEALHGWLRVLKHRQAQGLPLDPRAPTVARLAA</sequence>
<proteinExistence type="predicted"/>
<keyword evidence="2" id="KW-1185">Reference proteome</keyword>
<protein>
    <submittedName>
        <fullName evidence="1">Uncharacterized protein</fullName>
    </submittedName>
</protein>
<reference evidence="1" key="1">
    <citation type="submission" date="2021-04" db="EMBL/GenBank/DDBJ databases">
        <title>The complete genome sequence of Caulobacter sp. S6.</title>
        <authorList>
            <person name="Tang Y."/>
            <person name="Ouyang W."/>
            <person name="Liu Q."/>
            <person name="Huang B."/>
            <person name="Guo Z."/>
            <person name="Lei P."/>
        </authorList>
    </citation>
    <scope>NUCLEOTIDE SEQUENCE</scope>
    <source>
        <strain evidence="1">S6</strain>
    </source>
</reference>
<evidence type="ECO:0000313" key="1">
    <source>
        <dbReference type="EMBL" id="QUD87935.1"/>
    </source>
</evidence>
<dbReference type="AlphaFoldDB" id="A0A975FYU8"/>
<accession>A0A975FYU8</accession>
<dbReference type="KEGG" id="caul:KCG34_23335"/>